<evidence type="ECO:0000256" key="2">
    <source>
        <dbReference type="SAM" id="Phobius"/>
    </source>
</evidence>
<feature type="compositionally biased region" description="Basic and acidic residues" evidence="1">
    <location>
        <begin position="35"/>
        <end position="55"/>
    </location>
</feature>
<dbReference type="AlphaFoldDB" id="A0AAV7ZUG9"/>
<feature type="transmembrane region" description="Helical" evidence="2">
    <location>
        <begin position="10"/>
        <end position="28"/>
    </location>
</feature>
<evidence type="ECO:0000313" key="3">
    <source>
        <dbReference type="EMBL" id="KAJ3445587.1"/>
    </source>
</evidence>
<protein>
    <submittedName>
        <fullName evidence="3">Import receptor subunit tom70</fullName>
    </submittedName>
</protein>
<evidence type="ECO:0000313" key="4">
    <source>
        <dbReference type="Proteomes" id="UP001146793"/>
    </source>
</evidence>
<feature type="compositionally biased region" description="Acidic residues" evidence="1">
    <location>
        <begin position="109"/>
        <end position="119"/>
    </location>
</feature>
<organism evidence="3 4">
    <name type="scientific">Anaeramoeba flamelloides</name>
    <dbReference type="NCBI Taxonomy" id="1746091"/>
    <lineage>
        <taxon>Eukaryota</taxon>
        <taxon>Metamonada</taxon>
        <taxon>Anaeramoebidae</taxon>
        <taxon>Anaeramoeba</taxon>
    </lineage>
</organism>
<gene>
    <name evidence="3" type="ORF">M0812_11471</name>
</gene>
<dbReference type="Proteomes" id="UP001146793">
    <property type="component" value="Unassembled WGS sequence"/>
</dbReference>
<sequence length="140" mass="15996">MSLILKKKKIIVGVVSVAVFTIGTYFFVRSQKRSEKKIENKKSKTNKKKEIEKKSQVANSDEIENEFEQLEEELDLFGLNVNTPTPKIDDQTNSQESENGSESYYSGSDEYESASDNESENTSYEEIKSDSDLDEKMNKN</sequence>
<comment type="caution">
    <text evidence="3">The sequence shown here is derived from an EMBL/GenBank/DDBJ whole genome shotgun (WGS) entry which is preliminary data.</text>
</comment>
<feature type="compositionally biased region" description="Basic and acidic residues" evidence="1">
    <location>
        <begin position="125"/>
        <end position="140"/>
    </location>
</feature>
<feature type="region of interest" description="Disordered" evidence="1">
    <location>
        <begin position="35"/>
        <end position="62"/>
    </location>
</feature>
<keyword evidence="2" id="KW-0812">Transmembrane</keyword>
<accession>A0AAV7ZUG9</accession>
<reference evidence="3" key="1">
    <citation type="submission" date="2022-08" db="EMBL/GenBank/DDBJ databases">
        <title>Novel sulphate-reducing endosymbionts in the free-living metamonad Anaeramoeba.</title>
        <authorList>
            <person name="Jerlstrom-Hultqvist J."/>
            <person name="Cepicka I."/>
            <person name="Gallot-Lavallee L."/>
            <person name="Salas-Leiva D."/>
            <person name="Curtis B.A."/>
            <person name="Zahonova K."/>
            <person name="Pipaliya S."/>
            <person name="Dacks J."/>
            <person name="Roger A.J."/>
        </authorList>
    </citation>
    <scope>NUCLEOTIDE SEQUENCE</scope>
    <source>
        <strain evidence="3">Busselton2</strain>
    </source>
</reference>
<keyword evidence="3" id="KW-0675">Receptor</keyword>
<name>A0AAV7ZUG9_9EUKA</name>
<feature type="region of interest" description="Disordered" evidence="1">
    <location>
        <begin position="78"/>
        <end position="140"/>
    </location>
</feature>
<keyword evidence="2" id="KW-1133">Transmembrane helix</keyword>
<keyword evidence="2" id="KW-0472">Membrane</keyword>
<dbReference type="EMBL" id="JANTQA010000023">
    <property type="protein sequence ID" value="KAJ3445587.1"/>
    <property type="molecule type" value="Genomic_DNA"/>
</dbReference>
<evidence type="ECO:0000256" key="1">
    <source>
        <dbReference type="SAM" id="MobiDB-lite"/>
    </source>
</evidence>
<proteinExistence type="predicted"/>
<feature type="compositionally biased region" description="Low complexity" evidence="1">
    <location>
        <begin position="93"/>
        <end position="108"/>
    </location>
</feature>